<dbReference type="KEGG" id="apre:CNX65_33915"/>
<dbReference type="PANTHER" id="PTHR40758:SF1">
    <property type="entry name" value="CONSERVED PROTEIN"/>
    <property type="match status" value="1"/>
</dbReference>
<dbReference type="EMBL" id="CP023445">
    <property type="protein sequence ID" value="ATE57691.1"/>
    <property type="molecule type" value="Genomic_DNA"/>
</dbReference>
<sequence length="247" mass="26622">MARGWTAQRWTAVFTEQAAMFREAVGGADPAAPVPSCPGWTFTELTLHVARFLETSVEHLRTGSQVRLDPLPAPDAHLPLDYLDAQLARAAEVLPQVPANRATWTFSPAAPDLAWVWHRRIAHEVDLRRWDAQAALRTLVPGAPGLAADFAADGIDESLGTLLAAKHATDSPPTARGTALVALTDLPESWLVTLTPGEVPDVRAPRPGEQADVTVSGEAQLVHYGLWGRLPLRAEGDPALVRALRLD</sequence>
<dbReference type="GO" id="GO:0046872">
    <property type="term" value="F:metal ion binding"/>
    <property type="evidence" value="ECO:0007669"/>
    <property type="project" value="InterPro"/>
</dbReference>
<evidence type="ECO:0000313" key="4">
    <source>
        <dbReference type="Proteomes" id="UP000218505"/>
    </source>
</evidence>
<name>A0A290ZFA5_9PSEU</name>
<feature type="domain" description="MDMPI C-terminal" evidence="1">
    <location>
        <begin position="149"/>
        <end position="240"/>
    </location>
</feature>
<dbReference type="PANTHER" id="PTHR40758">
    <property type="entry name" value="CONSERVED PROTEIN"/>
    <property type="match status" value="1"/>
</dbReference>
<evidence type="ECO:0000259" key="2">
    <source>
        <dbReference type="Pfam" id="PF11716"/>
    </source>
</evidence>
<evidence type="ECO:0008006" key="5">
    <source>
        <dbReference type="Google" id="ProtNLM"/>
    </source>
</evidence>
<dbReference type="InterPro" id="IPR024344">
    <property type="entry name" value="MDMPI_metal-binding"/>
</dbReference>
<evidence type="ECO:0000313" key="3">
    <source>
        <dbReference type="EMBL" id="ATE57691.1"/>
    </source>
</evidence>
<dbReference type="InterPro" id="IPR010872">
    <property type="entry name" value="MDMPI_C-term_domain"/>
</dbReference>
<protein>
    <recommendedName>
        <fullName evidence="5">Mycothiol-dependent maleylpyruvate isomerase metal-binding domain-containing protein</fullName>
    </recommendedName>
</protein>
<dbReference type="Proteomes" id="UP000218505">
    <property type="component" value="Chromosome"/>
</dbReference>
<feature type="domain" description="Mycothiol-dependent maleylpyruvate isomerase metal-binding" evidence="2">
    <location>
        <begin position="15"/>
        <end position="133"/>
    </location>
</feature>
<dbReference type="GO" id="GO:0005886">
    <property type="term" value="C:plasma membrane"/>
    <property type="evidence" value="ECO:0007669"/>
    <property type="project" value="TreeGrafter"/>
</dbReference>
<proteinExistence type="predicted"/>
<dbReference type="RefSeq" id="WP_096497342.1">
    <property type="nucleotide sequence ID" value="NZ_CP023445.1"/>
</dbReference>
<dbReference type="Pfam" id="PF11716">
    <property type="entry name" value="MDMPI_N"/>
    <property type="match status" value="1"/>
</dbReference>
<accession>A0A290ZFA5</accession>
<dbReference type="AlphaFoldDB" id="A0A290ZFA5"/>
<gene>
    <name evidence="3" type="ORF">CNX65_33915</name>
</gene>
<evidence type="ECO:0000259" key="1">
    <source>
        <dbReference type="Pfam" id="PF07398"/>
    </source>
</evidence>
<organism evidence="3 4">
    <name type="scientific">Actinosynnema pretiosum</name>
    <dbReference type="NCBI Taxonomy" id="42197"/>
    <lineage>
        <taxon>Bacteria</taxon>
        <taxon>Bacillati</taxon>
        <taxon>Actinomycetota</taxon>
        <taxon>Actinomycetes</taxon>
        <taxon>Pseudonocardiales</taxon>
        <taxon>Pseudonocardiaceae</taxon>
        <taxon>Actinosynnema</taxon>
    </lineage>
</organism>
<dbReference type="InterPro" id="IPR034660">
    <property type="entry name" value="DinB/YfiT-like"/>
</dbReference>
<reference evidence="3" key="1">
    <citation type="submission" date="2017-09" db="EMBL/GenBank/DDBJ databases">
        <title>Complete Genome Sequence of ansamitocin-producing Bacterium Actinosynnema pretiosum X47.</title>
        <authorList>
            <person name="Cao G."/>
            <person name="Zong G."/>
            <person name="Zhong C."/>
            <person name="Fu J."/>
        </authorList>
    </citation>
    <scope>NUCLEOTIDE SEQUENCE [LARGE SCALE GENOMIC DNA]</scope>
    <source>
        <strain evidence="3">X47</strain>
    </source>
</reference>
<keyword evidence="4" id="KW-1185">Reference proteome</keyword>
<dbReference type="SUPFAM" id="SSF109854">
    <property type="entry name" value="DinB/YfiT-like putative metalloenzymes"/>
    <property type="match status" value="1"/>
</dbReference>
<dbReference type="Pfam" id="PF07398">
    <property type="entry name" value="MDMPI_C"/>
    <property type="match status" value="1"/>
</dbReference>